<keyword evidence="4" id="KW-1185">Reference proteome</keyword>
<feature type="compositionally biased region" description="Polar residues" evidence="1">
    <location>
        <begin position="100"/>
        <end position="115"/>
    </location>
</feature>
<evidence type="ECO:0000313" key="3">
    <source>
        <dbReference type="EMBL" id="KAK7051473.1"/>
    </source>
</evidence>
<reference evidence="3 4" key="1">
    <citation type="submission" date="2024-01" db="EMBL/GenBank/DDBJ databases">
        <title>A draft genome for a cacao thread blight-causing isolate of Paramarasmius palmivorus.</title>
        <authorList>
            <person name="Baruah I.K."/>
            <person name="Bukari Y."/>
            <person name="Amoako-Attah I."/>
            <person name="Meinhardt L.W."/>
            <person name="Bailey B.A."/>
            <person name="Cohen S.P."/>
        </authorList>
    </citation>
    <scope>NUCLEOTIDE SEQUENCE [LARGE SCALE GENOMIC DNA]</scope>
    <source>
        <strain evidence="3 4">GH-12</strain>
    </source>
</reference>
<feature type="region of interest" description="Disordered" evidence="1">
    <location>
        <begin position="93"/>
        <end position="210"/>
    </location>
</feature>
<evidence type="ECO:0000313" key="4">
    <source>
        <dbReference type="Proteomes" id="UP001383192"/>
    </source>
</evidence>
<comment type="caution">
    <text evidence="3">The sequence shown here is derived from an EMBL/GenBank/DDBJ whole genome shotgun (WGS) entry which is preliminary data.</text>
</comment>
<accession>A0AAW0DJ62</accession>
<dbReference type="InterPro" id="IPR045341">
    <property type="entry name" value="DUF6532"/>
</dbReference>
<sequence length="521" mass="57874">MSRLAIYNLHEMTAFHATSTDHLYVFLPITTLVSADVLHSKVLTTSWRPCTSNSCAKDHPMTTVSLGYGRPYQDMRRHTGLGSVIATCLESEEEMDPRQLDSSITLNETVRLNPQSRRDKITPVLRRAGEPPAARTPTRVLVNTPQAPSDSQHSSPLSSAGDDSGEHCGHSVTEKENSPPAAERHSATSESNNSCKSRNKKEKLKRNANEHEGIAKVVALRGAREFEAHINTRHPFPDPQTAHATALRIHPSACRDVGTDTTEVPGTEHFYHTYKARASSARQVPLKEIRNLVASHYGFVDSEKKKKHNRGLATWLLGDERYAHKDMEEMESYLENKIFPTAYKNIYFGSKDRLGVIFPRLFTDPKTNTGFPLPTLAFIKLQVEFCILEWSSGVRKPVSFSRKDQNLLERYGTHLQEVEKWASGATGVTSKIRNRWHNRAADPYTTSTKPPAASRSTKTIERSIANLNTRTGETDSEDSDSGVDDESDDAGEWGGIGQATEELGRTAEPQSEGHEQAASST</sequence>
<feature type="domain" description="DUF6532" evidence="2">
    <location>
        <begin position="224"/>
        <end position="421"/>
    </location>
</feature>
<feature type="compositionally biased region" description="Low complexity" evidence="1">
    <location>
        <begin position="149"/>
        <end position="159"/>
    </location>
</feature>
<feature type="compositionally biased region" description="Polar residues" evidence="1">
    <location>
        <begin position="444"/>
        <end position="457"/>
    </location>
</feature>
<evidence type="ECO:0000259" key="2">
    <source>
        <dbReference type="Pfam" id="PF20149"/>
    </source>
</evidence>
<feature type="compositionally biased region" description="Acidic residues" evidence="1">
    <location>
        <begin position="474"/>
        <end position="491"/>
    </location>
</feature>
<organism evidence="3 4">
    <name type="scientific">Paramarasmius palmivorus</name>
    <dbReference type="NCBI Taxonomy" id="297713"/>
    <lineage>
        <taxon>Eukaryota</taxon>
        <taxon>Fungi</taxon>
        <taxon>Dikarya</taxon>
        <taxon>Basidiomycota</taxon>
        <taxon>Agaricomycotina</taxon>
        <taxon>Agaricomycetes</taxon>
        <taxon>Agaricomycetidae</taxon>
        <taxon>Agaricales</taxon>
        <taxon>Marasmiineae</taxon>
        <taxon>Marasmiaceae</taxon>
        <taxon>Paramarasmius</taxon>
    </lineage>
</organism>
<dbReference type="AlphaFoldDB" id="A0AAW0DJ62"/>
<gene>
    <name evidence="3" type="ORF">VNI00_004447</name>
</gene>
<proteinExistence type="predicted"/>
<dbReference type="EMBL" id="JAYKXP010000012">
    <property type="protein sequence ID" value="KAK7051473.1"/>
    <property type="molecule type" value="Genomic_DNA"/>
</dbReference>
<evidence type="ECO:0000256" key="1">
    <source>
        <dbReference type="SAM" id="MobiDB-lite"/>
    </source>
</evidence>
<name>A0AAW0DJ62_9AGAR</name>
<feature type="compositionally biased region" description="Basic and acidic residues" evidence="1">
    <location>
        <begin position="164"/>
        <end position="187"/>
    </location>
</feature>
<feature type="region of interest" description="Disordered" evidence="1">
    <location>
        <begin position="435"/>
        <end position="521"/>
    </location>
</feature>
<protein>
    <recommendedName>
        <fullName evidence="2">DUF6532 domain-containing protein</fullName>
    </recommendedName>
</protein>
<dbReference type="Pfam" id="PF20149">
    <property type="entry name" value="DUF6532"/>
    <property type="match status" value="1"/>
</dbReference>
<dbReference type="Proteomes" id="UP001383192">
    <property type="component" value="Unassembled WGS sequence"/>
</dbReference>